<name>A0A8S1RJE3_9CILI</name>
<dbReference type="AlphaFoldDB" id="A0A8S1RJE3"/>
<evidence type="ECO:0000313" key="2">
    <source>
        <dbReference type="Proteomes" id="UP000692954"/>
    </source>
</evidence>
<gene>
    <name evidence="1" type="ORF">PSON_ATCC_30995.1.T1930015</name>
</gene>
<proteinExistence type="predicted"/>
<comment type="caution">
    <text evidence="1">The sequence shown here is derived from an EMBL/GenBank/DDBJ whole genome shotgun (WGS) entry which is preliminary data.</text>
</comment>
<accession>A0A8S1RJE3</accession>
<evidence type="ECO:0000313" key="1">
    <source>
        <dbReference type="EMBL" id="CAD8128661.1"/>
    </source>
</evidence>
<protein>
    <submittedName>
        <fullName evidence="1">Uncharacterized protein</fullName>
    </submittedName>
</protein>
<organism evidence="1 2">
    <name type="scientific">Paramecium sonneborni</name>
    <dbReference type="NCBI Taxonomy" id="65129"/>
    <lineage>
        <taxon>Eukaryota</taxon>
        <taxon>Sar</taxon>
        <taxon>Alveolata</taxon>
        <taxon>Ciliophora</taxon>
        <taxon>Intramacronucleata</taxon>
        <taxon>Oligohymenophorea</taxon>
        <taxon>Peniculida</taxon>
        <taxon>Parameciidae</taxon>
        <taxon>Paramecium</taxon>
    </lineage>
</organism>
<dbReference type="Proteomes" id="UP000692954">
    <property type="component" value="Unassembled WGS sequence"/>
</dbReference>
<dbReference type="EMBL" id="CAJJDN010000193">
    <property type="protein sequence ID" value="CAD8128661.1"/>
    <property type="molecule type" value="Genomic_DNA"/>
</dbReference>
<sequence length="159" mass="18937">MFEIVQSQQQQESKITLNEICLLQGIIRNILLLSIFSFKLLKYLILLCLGLRTQILQYDHPKFLKQSSIKNGRLNIQSHIHNIYDVQLSIQVKNQLLAIQRIGQLNIELFLNYKRLHKIIGFVLRLQININHKEMEQSLEVMIWNLGADQRWFMLRRNI</sequence>
<keyword evidence="2" id="KW-1185">Reference proteome</keyword>
<reference evidence="1" key="1">
    <citation type="submission" date="2021-01" db="EMBL/GenBank/DDBJ databases">
        <authorList>
            <consortium name="Genoscope - CEA"/>
            <person name="William W."/>
        </authorList>
    </citation>
    <scope>NUCLEOTIDE SEQUENCE</scope>
</reference>